<organism evidence="2 3">
    <name type="scientific">Gigaspora margarita</name>
    <dbReference type="NCBI Taxonomy" id="4874"/>
    <lineage>
        <taxon>Eukaryota</taxon>
        <taxon>Fungi</taxon>
        <taxon>Fungi incertae sedis</taxon>
        <taxon>Mucoromycota</taxon>
        <taxon>Glomeromycotina</taxon>
        <taxon>Glomeromycetes</taxon>
        <taxon>Diversisporales</taxon>
        <taxon>Gigasporaceae</taxon>
        <taxon>Gigaspora</taxon>
    </lineage>
</organism>
<dbReference type="InterPro" id="IPR001810">
    <property type="entry name" value="F-box_dom"/>
</dbReference>
<sequence>MITLLPNECFSKIFKNFSNNYRTLFSCLLVSRHWCRIIIPILWSEPTKYVDDLRLIRIYLLTLNAEEQSLLLPYNIILPNYQRPLFEYSSFATYVSFHLADRNTDGVKNWLCKEGYNDNKFLEFCDYNDFNYYDDLSYWDYNDKELNEQAIAIKCSLITMFLRTSRNLKHLNTDKPIYNNMLFERLLKNNTITSLKFRHF</sequence>
<dbReference type="SUPFAM" id="SSF81383">
    <property type="entry name" value="F-box domain"/>
    <property type="match status" value="1"/>
</dbReference>
<evidence type="ECO:0000313" key="3">
    <source>
        <dbReference type="Proteomes" id="UP000439903"/>
    </source>
</evidence>
<name>A0A8H4ENB4_GIGMA</name>
<protein>
    <submittedName>
        <fullName evidence="2">F-box domain-containing protein</fullName>
    </submittedName>
</protein>
<gene>
    <name evidence="2" type="ORF">F8M41_015479</name>
</gene>
<reference evidence="2 3" key="1">
    <citation type="journal article" date="2019" name="Environ. Microbiol.">
        <title>At the nexus of three kingdoms: the genome of the mycorrhizal fungus Gigaspora margarita provides insights into plant, endobacterial and fungal interactions.</title>
        <authorList>
            <person name="Venice F."/>
            <person name="Ghignone S."/>
            <person name="Salvioli di Fossalunga A."/>
            <person name="Amselem J."/>
            <person name="Novero M."/>
            <person name="Xianan X."/>
            <person name="Sedzielewska Toro K."/>
            <person name="Morin E."/>
            <person name="Lipzen A."/>
            <person name="Grigoriev I.V."/>
            <person name="Henrissat B."/>
            <person name="Martin F.M."/>
            <person name="Bonfante P."/>
        </authorList>
    </citation>
    <scope>NUCLEOTIDE SEQUENCE [LARGE SCALE GENOMIC DNA]</scope>
    <source>
        <strain evidence="2 3">BEG34</strain>
    </source>
</reference>
<proteinExistence type="predicted"/>
<evidence type="ECO:0000259" key="1">
    <source>
        <dbReference type="Pfam" id="PF12937"/>
    </source>
</evidence>
<comment type="caution">
    <text evidence="2">The sequence shown here is derived from an EMBL/GenBank/DDBJ whole genome shotgun (WGS) entry which is preliminary data.</text>
</comment>
<feature type="domain" description="F-box" evidence="1">
    <location>
        <begin position="3"/>
        <end position="46"/>
    </location>
</feature>
<dbReference type="EMBL" id="WTPW01000325">
    <property type="protein sequence ID" value="KAF0522644.1"/>
    <property type="molecule type" value="Genomic_DNA"/>
</dbReference>
<keyword evidence="3" id="KW-1185">Reference proteome</keyword>
<dbReference type="AlphaFoldDB" id="A0A8H4ENB4"/>
<dbReference type="Pfam" id="PF12937">
    <property type="entry name" value="F-box-like"/>
    <property type="match status" value="1"/>
</dbReference>
<accession>A0A8H4ENB4</accession>
<evidence type="ECO:0000313" key="2">
    <source>
        <dbReference type="EMBL" id="KAF0522644.1"/>
    </source>
</evidence>
<dbReference type="Proteomes" id="UP000439903">
    <property type="component" value="Unassembled WGS sequence"/>
</dbReference>
<dbReference type="OrthoDB" id="2408766at2759"/>
<dbReference type="InterPro" id="IPR036047">
    <property type="entry name" value="F-box-like_dom_sf"/>
</dbReference>